<comment type="caution">
    <text evidence="2">The sequence shown here is derived from an EMBL/GenBank/DDBJ whole genome shotgun (WGS) entry which is preliminary data.</text>
</comment>
<protein>
    <submittedName>
        <fullName evidence="2">Uncharacterized protein</fullName>
    </submittedName>
</protein>
<proteinExistence type="predicted"/>
<name>A0ABD1XLQ5_9MARC</name>
<sequence length="101" mass="11231">MDAAGVNPHPAHGPWVRNGGSQSLGRRRPSRPGSKLVTTAVRVTGRFPSGGCSGIIERLIIPMYGMITMLQLKMCRQCQFIPYTRRRLIEDVVASFQFRST</sequence>
<evidence type="ECO:0000256" key="1">
    <source>
        <dbReference type="SAM" id="MobiDB-lite"/>
    </source>
</evidence>
<dbReference type="AlphaFoldDB" id="A0ABD1XLQ5"/>
<dbReference type="Proteomes" id="UP001605036">
    <property type="component" value="Unassembled WGS sequence"/>
</dbReference>
<reference evidence="2 3" key="1">
    <citation type="submission" date="2024-09" db="EMBL/GenBank/DDBJ databases">
        <title>Chromosome-scale assembly of Riccia fluitans.</title>
        <authorList>
            <person name="Paukszto L."/>
            <person name="Sawicki J."/>
            <person name="Karawczyk K."/>
            <person name="Piernik-Szablinska J."/>
            <person name="Szczecinska M."/>
            <person name="Mazdziarz M."/>
        </authorList>
    </citation>
    <scope>NUCLEOTIDE SEQUENCE [LARGE SCALE GENOMIC DNA]</scope>
    <source>
        <strain evidence="2">Rf_01</strain>
        <tissue evidence="2">Aerial parts of the thallus</tissue>
    </source>
</reference>
<evidence type="ECO:0000313" key="3">
    <source>
        <dbReference type="Proteomes" id="UP001605036"/>
    </source>
</evidence>
<accession>A0ABD1XLQ5</accession>
<feature type="region of interest" description="Disordered" evidence="1">
    <location>
        <begin position="1"/>
        <end position="35"/>
    </location>
</feature>
<dbReference type="EMBL" id="JBHFFA010000008">
    <property type="protein sequence ID" value="KAL2609874.1"/>
    <property type="molecule type" value="Genomic_DNA"/>
</dbReference>
<keyword evidence="3" id="KW-1185">Reference proteome</keyword>
<organism evidence="2 3">
    <name type="scientific">Riccia fluitans</name>
    <dbReference type="NCBI Taxonomy" id="41844"/>
    <lineage>
        <taxon>Eukaryota</taxon>
        <taxon>Viridiplantae</taxon>
        <taxon>Streptophyta</taxon>
        <taxon>Embryophyta</taxon>
        <taxon>Marchantiophyta</taxon>
        <taxon>Marchantiopsida</taxon>
        <taxon>Marchantiidae</taxon>
        <taxon>Marchantiales</taxon>
        <taxon>Ricciaceae</taxon>
        <taxon>Riccia</taxon>
    </lineage>
</organism>
<gene>
    <name evidence="2" type="ORF">R1flu_028447</name>
</gene>
<evidence type="ECO:0000313" key="2">
    <source>
        <dbReference type="EMBL" id="KAL2609874.1"/>
    </source>
</evidence>